<evidence type="ECO:0008006" key="2">
    <source>
        <dbReference type="Google" id="ProtNLM"/>
    </source>
</evidence>
<sequence>MTDENFGKLVSLIDSCVLGENYLKNTERLLNWINLLKGDEVKKVFDWLQKKEHPTAAYLIGKFYEEGKGVDKNIREALLWYLKAAELNNTFAMFDLGAIYQFDHVERNYDEALKWYMKAYELGDKFVINNIGVMYYEGSGVEKDFNIALKWFLEAKTSNSFLNVANIYEQEGKYLDAIEYVTLAYNLLEDDEKQKLHCVGKMNRIFKKCNVELLTKWVSMKGSVLLGSEHSDR</sequence>
<gene>
    <name evidence="1" type="ORF">Hyperionvirus18_26</name>
</gene>
<dbReference type="SUPFAM" id="SSF81901">
    <property type="entry name" value="HCP-like"/>
    <property type="match status" value="1"/>
</dbReference>
<dbReference type="InterPro" id="IPR006597">
    <property type="entry name" value="Sel1-like"/>
</dbReference>
<accession>A0A3G5AA70</accession>
<dbReference type="PANTHER" id="PTHR43628:SF1">
    <property type="entry name" value="CHITIN SYNTHASE REGULATORY FACTOR 2-RELATED"/>
    <property type="match status" value="1"/>
</dbReference>
<evidence type="ECO:0000313" key="1">
    <source>
        <dbReference type="EMBL" id="AYV84150.1"/>
    </source>
</evidence>
<dbReference type="Gene3D" id="1.25.40.10">
    <property type="entry name" value="Tetratricopeptide repeat domain"/>
    <property type="match status" value="1"/>
</dbReference>
<proteinExistence type="predicted"/>
<dbReference type="PANTHER" id="PTHR43628">
    <property type="entry name" value="ACTIVATOR OF C KINASE PROTEIN 1-RELATED"/>
    <property type="match status" value="1"/>
</dbReference>
<organism evidence="1">
    <name type="scientific">Hyperionvirus sp</name>
    <dbReference type="NCBI Taxonomy" id="2487770"/>
    <lineage>
        <taxon>Viruses</taxon>
        <taxon>Varidnaviria</taxon>
        <taxon>Bamfordvirae</taxon>
        <taxon>Nucleocytoviricota</taxon>
        <taxon>Megaviricetes</taxon>
        <taxon>Imitervirales</taxon>
        <taxon>Mimiviridae</taxon>
        <taxon>Klosneuvirinae</taxon>
    </lineage>
</organism>
<protein>
    <recommendedName>
        <fullName evidence="2">Sel1 repeat family protein</fullName>
    </recommendedName>
</protein>
<reference evidence="1" key="1">
    <citation type="submission" date="2018-10" db="EMBL/GenBank/DDBJ databases">
        <title>Hidden diversity of soil giant viruses.</title>
        <authorList>
            <person name="Schulz F."/>
            <person name="Alteio L."/>
            <person name="Goudeau D."/>
            <person name="Ryan E.M."/>
            <person name="Malmstrom R.R."/>
            <person name="Blanchard J."/>
            <person name="Woyke T."/>
        </authorList>
    </citation>
    <scope>NUCLEOTIDE SEQUENCE</scope>
    <source>
        <strain evidence="1">HYV1</strain>
    </source>
</reference>
<dbReference type="EMBL" id="MK072400">
    <property type="protein sequence ID" value="AYV84150.1"/>
    <property type="molecule type" value="Genomic_DNA"/>
</dbReference>
<dbReference type="SMART" id="SM00671">
    <property type="entry name" value="SEL1"/>
    <property type="match status" value="3"/>
</dbReference>
<name>A0A3G5AA70_9VIRU</name>
<dbReference type="InterPro" id="IPR052945">
    <property type="entry name" value="Mitotic_Regulator"/>
</dbReference>
<dbReference type="Pfam" id="PF08238">
    <property type="entry name" value="Sel1"/>
    <property type="match status" value="3"/>
</dbReference>
<dbReference type="InterPro" id="IPR011990">
    <property type="entry name" value="TPR-like_helical_dom_sf"/>
</dbReference>